<evidence type="ECO:0000256" key="1">
    <source>
        <dbReference type="SAM" id="MobiDB-lite"/>
    </source>
</evidence>
<organism evidence="3 4">
    <name type="scientific">Mycoplasmopsis ciconiae</name>
    <dbReference type="NCBI Taxonomy" id="561067"/>
    <lineage>
        <taxon>Bacteria</taxon>
        <taxon>Bacillati</taxon>
        <taxon>Mycoplasmatota</taxon>
        <taxon>Mycoplasmoidales</taxon>
        <taxon>Metamycoplasmataceae</taxon>
        <taxon>Mycoplasmopsis</taxon>
    </lineage>
</organism>
<evidence type="ECO:0000313" key="3">
    <source>
        <dbReference type="EMBL" id="MEE3928372.1"/>
    </source>
</evidence>
<evidence type="ECO:0000313" key="4">
    <source>
        <dbReference type="Proteomes" id="UP001344817"/>
    </source>
</evidence>
<name>A0ABU7MLL9_9BACT</name>
<dbReference type="Proteomes" id="UP001344817">
    <property type="component" value="Unassembled WGS sequence"/>
</dbReference>
<keyword evidence="4" id="KW-1185">Reference proteome</keyword>
<dbReference type="RefSeq" id="WP_330500785.1">
    <property type="nucleotide sequence ID" value="NZ_JAZDWZ010000006.1"/>
</dbReference>
<evidence type="ECO:0000256" key="2">
    <source>
        <dbReference type="SAM" id="Phobius"/>
    </source>
</evidence>
<gene>
    <name evidence="3" type="ORF">V2E24_02160</name>
</gene>
<keyword evidence="2" id="KW-0812">Transmembrane</keyword>
<feature type="region of interest" description="Disordered" evidence="1">
    <location>
        <begin position="305"/>
        <end position="364"/>
    </location>
</feature>
<feature type="compositionally biased region" description="Low complexity" evidence="1">
    <location>
        <begin position="343"/>
        <end position="355"/>
    </location>
</feature>
<keyword evidence="2" id="KW-0472">Membrane</keyword>
<feature type="compositionally biased region" description="Polar residues" evidence="1">
    <location>
        <begin position="333"/>
        <end position="342"/>
    </location>
</feature>
<feature type="transmembrane region" description="Helical" evidence="2">
    <location>
        <begin position="40"/>
        <end position="60"/>
    </location>
</feature>
<feature type="transmembrane region" description="Helical" evidence="2">
    <location>
        <begin position="67"/>
        <end position="88"/>
    </location>
</feature>
<feature type="transmembrane region" description="Helical" evidence="2">
    <location>
        <begin position="174"/>
        <end position="194"/>
    </location>
</feature>
<dbReference type="EMBL" id="JAZDWZ010000006">
    <property type="protein sequence ID" value="MEE3928372.1"/>
    <property type="molecule type" value="Genomic_DNA"/>
</dbReference>
<feature type="compositionally biased region" description="Low complexity" evidence="1">
    <location>
        <begin position="322"/>
        <end position="332"/>
    </location>
</feature>
<proteinExistence type="predicted"/>
<reference evidence="3" key="1">
    <citation type="submission" date="2024-01" db="EMBL/GenBank/DDBJ databases">
        <title>Genome sequence of Mycoplasma ciconiae type strain DSM 25251.</title>
        <authorList>
            <person name="Spergser J."/>
        </authorList>
    </citation>
    <scope>NUCLEOTIDE SEQUENCE [LARGE SCALE GENOMIC DNA]</scope>
    <source>
        <strain evidence="3">DSM 25251</strain>
    </source>
</reference>
<protein>
    <recommendedName>
        <fullName evidence="5">CvpA family protein</fullName>
    </recommendedName>
</protein>
<sequence length="491" mass="55263">MTSQISTNFSEDLQNSAQSPMKDLLEILNRMDNSWVSKNFVLFMLIIWAVTLIIFFGIGFVRRYRGLVFMGTALLMSVIFSVILSFVLSSSTSFISSKMDSYLIQTLKDSNIPQEYIDKSQSSIQDLSNKFVSYTIALLYWFIFIFVFITEEVIYLIVFIISSFKKRSSRKRGFVTRIISGLGMAALAMPGIVLTTNAVSILSNRENVKTNNSQKLQTKIVTFGQGRSWAGLISELIPVLENINSLTDSEKFNLNTISKQFTSGEVDDETAKETANLINSILKNEILSETASELIGSIIADNIQLDSGKKPNSKIQEEKQEQNQQEINNQNKPTNTDTQNPENNSDNSQSTTSTESKVEYNTNSDEAYVVQNNDVNEAIKWIEQSTIENNQSDDKTKKNLEKVLPEVISKITGSQEVTQIPEEIQNIVTSTTKVISNLELDNPIVKEGVKTIFEKQINKFEEANYFDLSKVSKENKDKLLDALLSNIASFN</sequence>
<evidence type="ECO:0008006" key="5">
    <source>
        <dbReference type="Google" id="ProtNLM"/>
    </source>
</evidence>
<accession>A0ABU7MLL9</accession>
<keyword evidence="2" id="KW-1133">Transmembrane helix</keyword>
<comment type="caution">
    <text evidence="3">The sequence shown here is derived from an EMBL/GenBank/DDBJ whole genome shotgun (WGS) entry which is preliminary data.</text>
</comment>
<feature type="transmembrane region" description="Helical" evidence="2">
    <location>
        <begin position="138"/>
        <end position="162"/>
    </location>
</feature>